<dbReference type="GO" id="GO:0016020">
    <property type="term" value="C:membrane"/>
    <property type="evidence" value="ECO:0007669"/>
    <property type="project" value="UniProtKB-SubCell"/>
</dbReference>
<keyword evidence="9" id="KW-1185">Reference proteome</keyword>
<evidence type="ECO:0000256" key="3">
    <source>
        <dbReference type="ARBA" id="ARBA00022989"/>
    </source>
</evidence>
<accession>A0A9E7RU95</accession>
<gene>
    <name evidence="8" type="ORF">N5910_03250</name>
    <name evidence="7" type="ORF">U2150_08255</name>
</gene>
<reference evidence="8" key="1">
    <citation type="submission" date="2022-09" db="EMBL/GenBank/DDBJ databases">
        <title>Characterization of three MwoI isoschizomers from sequenced genome and metagenomes.</title>
        <authorList>
            <person name="Fomenkov A."/>
            <person name="Xu S.Y."/>
            <person name="Roberts R.J."/>
        </authorList>
    </citation>
    <scope>NUCLEOTIDE SEQUENCE</scope>
    <source>
        <strain evidence="8">DSM 2970</strain>
    </source>
</reference>
<dbReference type="Proteomes" id="UP001065373">
    <property type="component" value="Chromosome"/>
</dbReference>
<dbReference type="EMBL" id="CP104550">
    <property type="protein sequence ID" value="UXH32319.1"/>
    <property type="molecule type" value="Genomic_DNA"/>
</dbReference>
<evidence type="ECO:0000256" key="2">
    <source>
        <dbReference type="ARBA" id="ARBA00022692"/>
    </source>
</evidence>
<dbReference type="EMBL" id="JAXUHJ010000014">
    <property type="protein sequence ID" value="MEJ8543478.1"/>
    <property type="molecule type" value="Genomic_DNA"/>
</dbReference>
<dbReference type="GeneID" id="58978269"/>
<keyword evidence="3 5" id="KW-1133">Transmembrane helix</keyword>
<keyword evidence="4 5" id="KW-0472">Membrane</keyword>
<protein>
    <submittedName>
        <fullName evidence="8">RDD family protein</fullName>
    </submittedName>
</protein>
<keyword evidence="2 5" id="KW-0812">Transmembrane</keyword>
<evidence type="ECO:0000313" key="7">
    <source>
        <dbReference type="EMBL" id="MEJ8543478.1"/>
    </source>
</evidence>
<feature type="transmembrane region" description="Helical" evidence="5">
    <location>
        <begin position="40"/>
        <end position="61"/>
    </location>
</feature>
<evidence type="ECO:0000256" key="5">
    <source>
        <dbReference type="SAM" id="Phobius"/>
    </source>
</evidence>
<feature type="transmembrane region" description="Helical" evidence="5">
    <location>
        <begin position="12"/>
        <end position="34"/>
    </location>
</feature>
<evidence type="ECO:0000313" key="8">
    <source>
        <dbReference type="EMBL" id="UXH32319.1"/>
    </source>
</evidence>
<dbReference type="AlphaFoldDB" id="A0A9E7RU95"/>
<sequence>MEELTKRRAYAFIIDFLIVTLIMYALTIIVYPLVLLGGFFSVYGYWFILLGIVTLLYFSYLEYRGGTPGKRLQKLTVVSEEGELKPWQVVVRNLSKVLWIPLIPDILIGYFTSSLRLMDSLAGTGVVMAERVK</sequence>
<proteinExistence type="predicted"/>
<dbReference type="GeneID" id="75106236"/>
<evidence type="ECO:0000259" key="6">
    <source>
        <dbReference type="Pfam" id="PF06271"/>
    </source>
</evidence>
<dbReference type="Pfam" id="PF06271">
    <property type="entry name" value="RDD"/>
    <property type="match status" value="1"/>
</dbReference>
<organism evidence="8">
    <name type="scientific">Methanothermobacter wolfeii</name>
    <name type="common">Methanobacterium wolfei</name>
    <dbReference type="NCBI Taxonomy" id="145261"/>
    <lineage>
        <taxon>Archaea</taxon>
        <taxon>Methanobacteriati</taxon>
        <taxon>Methanobacteriota</taxon>
        <taxon>Methanomada group</taxon>
        <taxon>Methanobacteria</taxon>
        <taxon>Methanobacteriales</taxon>
        <taxon>Methanobacteriaceae</taxon>
        <taxon>Methanothermobacter</taxon>
    </lineage>
</organism>
<name>A0A9E7RU95_METWO</name>
<dbReference type="InterPro" id="IPR010432">
    <property type="entry name" value="RDD"/>
</dbReference>
<evidence type="ECO:0000256" key="4">
    <source>
        <dbReference type="ARBA" id="ARBA00023136"/>
    </source>
</evidence>
<evidence type="ECO:0000256" key="1">
    <source>
        <dbReference type="ARBA" id="ARBA00004141"/>
    </source>
</evidence>
<feature type="domain" description="RDD" evidence="6">
    <location>
        <begin position="7"/>
        <end position="109"/>
    </location>
</feature>
<dbReference type="Proteomes" id="UP001369247">
    <property type="component" value="Unassembled WGS sequence"/>
</dbReference>
<reference evidence="7 9" key="2">
    <citation type="submission" date="2023-12" db="EMBL/GenBank/DDBJ databases">
        <title>Phenotypic and Genomic Characterization of Methanothermobacter wolfeii Strain BSEL, a CO2-Capturing Archaeon with Minimal Nutrient Requirements.</title>
        <authorList>
            <person name="Ale Enriquez F."/>
            <person name="Ahring B.K."/>
        </authorList>
    </citation>
    <scope>NUCLEOTIDE SEQUENCE [LARGE SCALE GENOMIC DNA]</scope>
    <source>
        <strain evidence="7 9">BSEL-1</strain>
    </source>
</reference>
<comment type="subcellular location">
    <subcellularLocation>
        <location evidence="1">Membrane</location>
        <topology evidence="1">Multi-pass membrane protein</topology>
    </subcellularLocation>
</comment>
<evidence type="ECO:0000313" key="9">
    <source>
        <dbReference type="Proteomes" id="UP001369247"/>
    </source>
</evidence>
<dbReference type="RefSeq" id="WP_074358699.1">
    <property type="nucleotide sequence ID" value="NZ_CP104550.1"/>
</dbReference>
<dbReference type="KEGG" id="mwo:MWSIV6_0616"/>